<dbReference type="AlphaFoldDB" id="A0A0F9SVX8"/>
<reference evidence="1" key="1">
    <citation type="journal article" date="2015" name="Nature">
        <title>Complex archaea that bridge the gap between prokaryotes and eukaryotes.</title>
        <authorList>
            <person name="Spang A."/>
            <person name="Saw J.H."/>
            <person name="Jorgensen S.L."/>
            <person name="Zaremba-Niedzwiedzka K."/>
            <person name="Martijn J."/>
            <person name="Lind A.E."/>
            <person name="van Eijk R."/>
            <person name="Schleper C."/>
            <person name="Guy L."/>
            <person name="Ettema T.J."/>
        </authorList>
    </citation>
    <scope>NUCLEOTIDE SEQUENCE</scope>
</reference>
<accession>A0A0F9SVX8</accession>
<gene>
    <name evidence="1" type="ORF">LCGC14_0404040</name>
</gene>
<name>A0A0F9SVX8_9ZZZZ</name>
<evidence type="ECO:0000313" key="1">
    <source>
        <dbReference type="EMBL" id="KKN73095.1"/>
    </source>
</evidence>
<organism evidence="1">
    <name type="scientific">marine sediment metagenome</name>
    <dbReference type="NCBI Taxonomy" id="412755"/>
    <lineage>
        <taxon>unclassified sequences</taxon>
        <taxon>metagenomes</taxon>
        <taxon>ecological metagenomes</taxon>
    </lineage>
</organism>
<sequence length="72" mass="8324">MGFKVGNKIQIKLQVRTFYINTYKLTTYIGIAQRVDRGCLYIKFGDSKVEVVVLSRDLELVKGQQLLFSFMT</sequence>
<protein>
    <submittedName>
        <fullName evidence="1">Uncharacterized protein</fullName>
    </submittedName>
</protein>
<proteinExistence type="predicted"/>
<comment type="caution">
    <text evidence="1">The sequence shown here is derived from an EMBL/GenBank/DDBJ whole genome shotgun (WGS) entry which is preliminary data.</text>
</comment>
<dbReference type="EMBL" id="LAZR01000350">
    <property type="protein sequence ID" value="KKN73095.1"/>
    <property type="molecule type" value="Genomic_DNA"/>
</dbReference>